<evidence type="ECO:0000256" key="1">
    <source>
        <dbReference type="SAM" id="MobiDB-lite"/>
    </source>
</evidence>
<feature type="compositionally biased region" description="Basic residues" evidence="1">
    <location>
        <begin position="111"/>
        <end position="120"/>
    </location>
</feature>
<reference evidence="3" key="2">
    <citation type="submission" date="2021-04" db="EMBL/GenBank/DDBJ databases">
        <authorList>
            <person name="Gilroy R."/>
        </authorList>
    </citation>
    <scope>NUCLEOTIDE SEQUENCE</scope>
    <source>
        <strain evidence="3">CHK192-9172</strain>
    </source>
</reference>
<proteinExistence type="predicted"/>
<feature type="transmembrane region" description="Helical" evidence="2">
    <location>
        <begin position="6"/>
        <end position="32"/>
    </location>
</feature>
<feature type="compositionally biased region" description="Basic residues" evidence="1">
    <location>
        <begin position="90"/>
        <end position="103"/>
    </location>
</feature>
<dbReference type="AlphaFoldDB" id="A0A9D2D102"/>
<evidence type="ECO:0000256" key="2">
    <source>
        <dbReference type="SAM" id="Phobius"/>
    </source>
</evidence>
<comment type="caution">
    <text evidence="3">The sequence shown here is derived from an EMBL/GenBank/DDBJ whole genome shotgun (WGS) entry which is preliminary data.</text>
</comment>
<accession>A0A9D2D102</accession>
<dbReference type="Proteomes" id="UP000824024">
    <property type="component" value="Unassembled WGS sequence"/>
</dbReference>
<feature type="region of interest" description="Disordered" evidence="1">
    <location>
        <begin position="86"/>
        <end position="168"/>
    </location>
</feature>
<keyword evidence="2" id="KW-0812">Transmembrane</keyword>
<gene>
    <name evidence="3" type="ORF">IAA08_01235</name>
</gene>
<evidence type="ECO:0000313" key="3">
    <source>
        <dbReference type="EMBL" id="HIZ06540.1"/>
    </source>
</evidence>
<reference evidence="3" key="1">
    <citation type="journal article" date="2021" name="PeerJ">
        <title>Extensive microbial diversity within the chicken gut microbiome revealed by metagenomics and culture.</title>
        <authorList>
            <person name="Gilroy R."/>
            <person name="Ravi A."/>
            <person name="Getino M."/>
            <person name="Pursley I."/>
            <person name="Horton D.L."/>
            <person name="Alikhan N.F."/>
            <person name="Baker D."/>
            <person name="Gharbi K."/>
            <person name="Hall N."/>
            <person name="Watson M."/>
            <person name="Adriaenssens E.M."/>
            <person name="Foster-Nyarko E."/>
            <person name="Jarju S."/>
            <person name="Secka A."/>
            <person name="Antonio M."/>
            <person name="Oren A."/>
            <person name="Chaudhuri R.R."/>
            <person name="La Ragione R."/>
            <person name="Hildebrand F."/>
            <person name="Pallen M.J."/>
        </authorList>
    </citation>
    <scope>NUCLEOTIDE SEQUENCE</scope>
    <source>
        <strain evidence="3">CHK192-9172</strain>
    </source>
</reference>
<keyword evidence="2" id="KW-1133">Transmembrane helix</keyword>
<sequence>MAVLLSILKITGIVLLIILLAFLAVVACILFVPVRYQGSGDIEAKKYKARISWMLGLIQFRAEHTDQEELRYGIYILGRRTGILDPGQREKRKDRKEKKQAKKREKEKAKFQKKREKQKSRIILDPEGARERKQEPARKPEAQGQTEASGKQPEQTVGPEMKSTAFEPQEENRVSRVWKICKKVLEIVKDIRDKNLIGLLLPKVKRLFYHIRPRKLKAELTFGFSDPSVTGKVLGGISWLFFLYQYEEFILVPDFETDETYIRGTFQISGHIRIIHLLIFALGILKEKEFRAFIKSLKLN</sequence>
<evidence type="ECO:0008006" key="5">
    <source>
        <dbReference type="Google" id="ProtNLM"/>
    </source>
</evidence>
<evidence type="ECO:0000313" key="4">
    <source>
        <dbReference type="Proteomes" id="UP000824024"/>
    </source>
</evidence>
<dbReference type="EMBL" id="DXCH01000035">
    <property type="protein sequence ID" value="HIZ06540.1"/>
    <property type="molecule type" value="Genomic_DNA"/>
</dbReference>
<organism evidence="3 4">
    <name type="scientific">Candidatus Eubacterium avistercoris</name>
    <dbReference type="NCBI Taxonomy" id="2838567"/>
    <lineage>
        <taxon>Bacteria</taxon>
        <taxon>Bacillati</taxon>
        <taxon>Bacillota</taxon>
        <taxon>Clostridia</taxon>
        <taxon>Eubacteriales</taxon>
        <taxon>Eubacteriaceae</taxon>
        <taxon>Eubacterium</taxon>
    </lineage>
</organism>
<feature type="compositionally biased region" description="Basic and acidic residues" evidence="1">
    <location>
        <begin position="122"/>
        <end position="141"/>
    </location>
</feature>
<protein>
    <recommendedName>
        <fullName evidence="5">DUF2953 domain-containing protein</fullName>
    </recommendedName>
</protein>
<name>A0A9D2D102_9FIRM</name>
<keyword evidence="2" id="KW-0472">Membrane</keyword>
<feature type="compositionally biased region" description="Polar residues" evidence="1">
    <location>
        <begin position="143"/>
        <end position="155"/>
    </location>
</feature>